<accession>A0A1I3VI08</accession>
<dbReference type="InterPro" id="IPR038287">
    <property type="entry name" value="Cse2_sf"/>
</dbReference>
<evidence type="ECO:0000313" key="1">
    <source>
        <dbReference type="EMBL" id="SFJ93877.1"/>
    </source>
</evidence>
<dbReference type="Pfam" id="PF09485">
    <property type="entry name" value="CRISPR_Cse2"/>
    <property type="match status" value="1"/>
</dbReference>
<dbReference type="Gene3D" id="1.10.520.40">
    <property type="entry name" value="CRISPR-associated protein Cse2"/>
    <property type="match status" value="1"/>
</dbReference>
<evidence type="ECO:0000313" key="2">
    <source>
        <dbReference type="Proteomes" id="UP000198924"/>
    </source>
</evidence>
<gene>
    <name evidence="1" type="ORF">SAMN04488079_1034</name>
</gene>
<proteinExistence type="predicted"/>
<dbReference type="AlphaFoldDB" id="A0A1I3VI08"/>
<dbReference type="STRING" id="45496.SAMN04488079_1034"/>
<dbReference type="CDD" id="cd09731">
    <property type="entry name" value="Cse2_I-E"/>
    <property type="match status" value="1"/>
</dbReference>
<dbReference type="NCBIfam" id="TIGR02548">
    <property type="entry name" value="casB_cse2"/>
    <property type="match status" value="1"/>
</dbReference>
<reference evidence="2" key="1">
    <citation type="submission" date="2016-10" db="EMBL/GenBank/DDBJ databases">
        <authorList>
            <person name="Varghese N."/>
            <person name="Submissions S."/>
        </authorList>
    </citation>
    <scope>NUCLEOTIDE SEQUENCE [LARGE SCALE GENOMIC DNA]</scope>
    <source>
        <strain evidence="2">DSM 11578</strain>
    </source>
</reference>
<organism evidence="1 2">
    <name type="scientific">Methylophaga sulfidovorans</name>
    <dbReference type="NCBI Taxonomy" id="45496"/>
    <lineage>
        <taxon>Bacteria</taxon>
        <taxon>Pseudomonadati</taxon>
        <taxon>Pseudomonadota</taxon>
        <taxon>Gammaproteobacteria</taxon>
        <taxon>Thiotrichales</taxon>
        <taxon>Piscirickettsiaceae</taxon>
        <taxon>Methylophaga</taxon>
    </lineage>
</organism>
<dbReference type="EMBL" id="FOSH01000003">
    <property type="protein sequence ID" value="SFJ93877.1"/>
    <property type="molecule type" value="Genomic_DNA"/>
</dbReference>
<keyword evidence="2" id="KW-1185">Reference proteome</keyword>
<sequence>MANRRYISEADAEKLKSWWSWLDENRGDRASLRRAENPDDILLTPAFAHFLQQMPSRWTAGEAVLPITDAAMVAAVLSRVKNLDDSKSFAKALASPKEGGSKAVMSELRFQQLQKSRTPEDFFRRVCRAVALLNGKANIADLADSILHWLHEFRTAPASKPQQRLAVKWASEYYSVYKD</sequence>
<name>A0A1I3VI08_9GAMM</name>
<dbReference type="RefSeq" id="WP_091711645.1">
    <property type="nucleotide sequence ID" value="NZ_FOSH01000003.1"/>
</dbReference>
<dbReference type="InterPro" id="IPR013382">
    <property type="entry name" value="CRISPR-assoc_prot_Cse2"/>
</dbReference>
<dbReference type="OrthoDB" id="5572740at2"/>
<dbReference type="Proteomes" id="UP000198924">
    <property type="component" value="Unassembled WGS sequence"/>
</dbReference>
<protein>
    <submittedName>
        <fullName evidence="1">CRISPR-associated protein, Cse2 family</fullName>
    </submittedName>
</protein>